<accession>A0ACB9XVU4</accession>
<dbReference type="EMBL" id="CM043786">
    <property type="protein sequence ID" value="KAI4831737.1"/>
    <property type="molecule type" value="Genomic_DNA"/>
</dbReference>
<reference evidence="1" key="1">
    <citation type="submission" date="2022-05" db="EMBL/GenBank/DDBJ databases">
        <title>Chromosome-level genome of Chaenocephalus aceratus.</title>
        <authorList>
            <person name="Park H."/>
        </authorList>
    </citation>
    <scope>NUCLEOTIDE SEQUENCE</scope>
    <source>
        <strain evidence="1">KU_202001</strain>
    </source>
</reference>
<sequence>EIGGGGKEGMRESLSSLSPPIHSSISPCVSTGKLQTEAFTRHIIAAFLSRPPAPPPLFTCKRSILMCVRLLCHRRDPSSRRLNKWRGKLCQVERLQRLRRGGEVGKMVEGTLWVERNTRMEGLTMYVKASRHTLIHKQYIRGDFICSSGVHIDFAQRFTNARVQNQLSVEDKLKGGREQLPRAVCVSECVRDVSPAPQLNKLDPDKQTVRAMM</sequence>
<evidence type="ECO:0000313" key="1">
    <source>
        <dbReference type="EMBL" id="KAI4831737.1"/>
    </source>
</evidence>
<keyword evidence="2" id="KW-1185">Reference proteome</keyword>
<feature type="non-terminal residue" evidence="1">
    <location>
        <position position="1"/>
    </location>
</feature>
<feature type="non-terminal residue" evidence="1">
    <location>
        <position position="213"/>
    </location>
</feature>
<name>A0ACB9XVU4_CHAAC</name>
<evidence type="ECO:0000313" key="2">
    <source>
        <dbReference type="Proteomes" id="UP001057452"/>
    </source>
</evidence>
<gene>
    <name evidence="1" type="ORF">KUCAC02_001266</name>
</gene>
<dbReference type="Proteomes" id="UP001057452">
    <property type="component" value="Chromosome 2"/>
</dbReference>
<comment type="caution">
    <text evidence="1">The sequence shown here is derived from an EMBL/GenBank/DDBJ whole genome shotgun (WGS) entry which is preliminary data.</text>
</comment>
<protein>
    <submittedName>
        <fullName evidence="1">Uncharacterized protein</fullName>
    </submittedName>
</protein>
<organism evidence="1 2">
    <name type="scientific">Chaenocephalus aceratus</name>
    <name type="common">Blackfin icefish</name>
    <name type="synonym">Chaenichthys aceratus</name>
    <dbReference type="NCBI Taxonomy" id="36190"/>
    <lineage>
        <taxon>Eukaryota</taxon>
        <taxon>Metazoa</taxon>
        <taxon>Chordata</taxon>
        <taxon>Craniata</taxon>
        <taxon>Vertebrata</taxon>
        <taxon>Euteleostomi</taxon>
        <taxon>Actinopterygii</taxon>
        <taxon>Neopterygii</taxon>
        <taxon>Teleostei</taxon>
        <taxon>Neoteleostei</taxon>
        <taxon>Acanthomorphata</taxon>
        <taxon>Eupercaria</taxon>
        <taxon>Perciformes</taxon>
        <taxon>Notothenioidei</taxon>
        <taxon>Channichthyidae</taxon>
        <taxon>Chaenocephalus</taxon>
    </lineage>
</organism>
<proteinExistence type="predicted"/>